<dbReference type="SUPFAM" id="SSF54909">
    <property type="entry name" value="Dimeric alpha+beta barrel"/>
    <property type="match status" value="2"/>
</dbReference>
<comment type="caution">
    <text evidence="3">The sequence shown here is derived from an EMBL/GenBank/DDBJ whole genome shotgun (WGS) entry which is preliminary data.</text>
</comment>
<reference evidence="3 4" key="1">
    <citation type="submission" date="2024-05" db="EMBL/GenBank/DDBJ databases">
        <title>A draft genome resource for the thread blight pathogen Marasmius tenuissimus strain MS-2.</title>
        <authorList>
            <person name="Yulfo-Soto G.E."/>
            <person name="Baruah I.K."/>
            <person name="Amoako-Attah I."/>
            <person name="Bukari Y."/>
            <person name="Meinhardt L.W."/>
            <person name="Bailey B.A."/>
            <person name="Cohen S.P."/>
        </authorList>
    </citation>
    <scope>NUCLEOTIDE SEQUENCE [LARGE SCALE GENOMIC DNA]</scope>
    <source>
        <strain evidence="3 4">MS-2</strain>
    </source>
</reference>
<accession>A0ABR3A802</accession>
<comment type="similarity">
    <text evidence="1">Belongs to the tpcK family.</text>
</comment>
<feature type="domain" description="EthD" evidence="2">
    <location>
        <begin position="22"/>
        <end position="114"/>
    </location>
</feature>
<sequence>MTSDYAIRTDRIRLLYFIQRAPHLTYEEFDKYWEEVHGPLFVSIGIAKKNIHRYEQLTVDQESKTKLQTIWPNIPDYDGIIVFEADSIEKLGELVSDEEWTTKVVPDAVKFINLETAKYMFCHTAPIINTKPSSKDNGVRLVANVIRKQGMTFEEFDRYWVEEHATVVADYPGVRDALGLYEQLHIVKDGVPPEIPQDKFVTKLTTEWDGVAFIDGESFEALAQILSEESYFKVRSEDENKFVNMQATPGMPMRVRVLIGS</sequence>
<dbReference type="EMBL" id="JBBXMP010000012">
    <property type="protein sequence ID" value="KAL0069487.1"/>
    <property type="molecule type" value="Genomic_DNA"/>
</dbReference>
<dbReference type="Pfam" id="PF07110">
    <property type="entry name" value="EthD"/>
    <property type="match status" value="2"/>
</dbReference>
<protein>
    <recommendedName>
        <fullName evidence="2">EthD domain-containing protein</fullName>
    </recommendedName>
</protein>
<evidence type="ECO:0000313" key="3">
    <source>
        <dbReference type="EMBL" id="KAL0069487.1"/>
    </source>
</evidence>
<proteinExistence type="inferred from homology"/>
<name>A0ABR3A802_9AGAR</name>
<dbReference type="Gene3D" id="3.30.70.100">
    <property type="match status" value="2"/>
</dbReference>
<evidence type="ECO:0000256" key="1">
    <source>
        <dbReference type="ARBA" id="ARBA00005986"/>
    </source>
</evidence>
<feature type="domain" description="EthD" evidence="2">
    <location>
        <begin position="148"/>
        <end position="244"/>
    </location>
</feature>
<keyword evidence="4" id="KW-1185">Reference proteome</keyword>
<evidence type="ECO:0000313" key="4">
    <source>
        <dbReference type="Proteomes" id="UP001437256"/>
    </source>
</evidence>
<dbReference type="InterPro" id="IPR011008">
    <property type="entry name" value="Dimeric_a/b-barrel"/>
</dbReference>
<gene>
    <name evidence="3" type="ORF">AAF712_003522</name>
</gene>
<evidence type="ECO:0000259" key="2">
    <source>
        <dbReference type="Pfam" id="PF07110"/>
    </source>
</evidence>
<organism evidence="3 4">
    <name type="scientific">Marasmius tenuissimus</name>
    <dbReference type="NCBI Taxonomy" id="585030"/>
    <lineage>
        <taxon>Eukaryota</taxon>
        <taxon>Fungi</taxon>
        <taxon>Dikarya</taxon>
        <taxon>Basidiomycota</taxon>
        <taxon>Agaricomycotina</taxon>
        <taxon>Agaricomycetes</taxon>
        <taxon>Agaricomycetidae</taxon>
        <taxon>Agaricales</taxon>
        <taxon>Marasmiineae</taxon>
        <taxon>Marasmiaceae</taxon>
        <taxon>Marasmius</taxon>
    </lineage>
</organism>
<dbReference type="InterPro" id="IPR009799">
    <property type="entry name" value="EthD_dom"/>
</dbReference>
<dbReference type="Proteomes" id="UP001437256">
    <property type="component" value="Unassembled WGS sequence"/>
</dbReference>